<evidence type="ECO:0000313" key="3">
    <source>
        <dbReference type="EMBL" id="WKN35211.1"/>
    </source>
</evidence>
<evidence type="ECO:0000256" key="1">
    <source>
        <dbReference type="SAM" id="SignalP"/>
    </source>
</evidence>
<feature type="domain" description="AB hydrolase-1" evidence="2">
    <location>
        <begin position="33"/>
        <end position="270"/>
    </location>
</feature>
<protein>
    <submittedName>
        <fullName evidence="3">Alpha/beta hydrolase</fullName>
    </submittedName>
</protein>
<dbReference type="InterPro" id="IPR000073">
    <property type="entry name" value="AB_hydrolase_1"/>
</dbReference>
<dbReference type="Pfam" id="PF12697">
    <property type="entry name" value="Abhydrolase_6"/>
    <property type="match status" value="1"/>
</dbReference>
<dbReference type="EMBL" id="CP120682">
    <property type="protein sequence ID" value="WKN35211.1"/>
    <property type="molecule type" value="Genomic_DNA"/>
</dbReference>
<dbReference type="AlphaFoldDB" id="A0AA49GK43"/>
<dbReference type="GO" id="GO:0016787">
    <property type="term" value="F:hydrolase activity"/>
    <property type="evidence" value="ECO:0007669"/>
    <property type="project" value="UniProtKB-KW"/>
</dbReference>
<feature type="chain" id="PRO_5041318561" evidence="1">
    <location>
        <begin position="22"/>
        <end position="281"/>
    </location>
</feature>
<evidence type="ECO:0000259" key="2">
    <source>
        <dbReference type="Pfam" id="PF12697"/>
    </source>
</evidence>
<dbReference type="PRINTS" id="PR00111">
    <property type="entry name" value="ABHYDROLASE"/>
</dbReference>
<reference evidence="3" key="2">
    <citation type="journal article" date="2024" name="Antonie Van Leeuwenhoek">
        <title>Roseihalotalea indica gen. nov., sp. nov., a halophilic Bacteroidetes from mesopelagic Southwest Indian Ocean with higher carbohydrate metabolic potential.</title>
        <authorList>
            <person name="Chen B."/>
            <person name="Zhang M."/>
            <person name="Lin D."/>
            <person name="Ye J."/>
            <person name="Tang K."/>
        </authorList>
    </citation>
    <scope>NUCLEOTIDE SEQUENCE</scope>
    <source>
        <strain evidence="3">TK19036</strain>
    </source>
</reference>
<dbReference type="Gene3D" id="3.40.50.1820">
    <property type="entry name" value="alpha/beta hydrolase"/>
    <property type="match status" value="1"/>
</dbReference>
<feature type="signal peptide" evidence="1">
    <location>
        <begin position="1"/>
        <end position="21"/>
    </location>
</feature>
<gene>
    <name evidence="3" type="ORF">K4G66_22800</name>
</gene>
<dbReference type="InterPro" id="IPR029058">
    <property type="entry name" value="AB_hydrolase_fold"/>
</dbReference>
<keyword evidence="1" id="KW-0732">Signal</keyword>
<organism evidence="3">
    <name type="scientific">Roseihalotalea indica</name>
    <dbReference type="NCBI Taxonomy" id="2867963"/>
    <lineage>
        <taxon>Bacteria</taxon>
        <taxon>Pseudomonadati</taxon>
        <taxon>Bacteroidota</taxon>
        <taxon>Cytophagia</taxon>
        <taxon>Cytophagales</taxon>
        <taxon>Catalimonadaceae</taxon>
        <taxon>Roseihalotalea</taxon>
    </lineage>
</organism>
<dbReference type="InterPro" id="IPR050228">
    <property type="entry name" value="Carboxylesterase_BioH"/>
</dbReference>
<reference evidence="3" key="1">
    <citation type="journal article" date="2023" name="Comput. Struct. Biotechnol. J.">
        <title>Discovery of a novel marine Bacteroidetes with a rich repertoire of carbohydrate-active enzymes.</title>
        <authorList>
            <person name="Chen B."/>
            <person name="Liu G."/>
            <person name="Chen Q."/>
            <person name="Wang H."/>
            <person name="Liu L."/>
            <person name="Tang K."/>
        </authorList>
    </citation>
    <scope>NUCLEOTIDE SEQUENCE</scope>
    <source>
        <strain evidence="3">TK19036</strain>
    </source>
</reference>
<name>A0AA49GK43_9BACT</name>
<sequence>MKRLSFMILMLLTQLSFGQSAIQVTTSGQGEPVLFLPGFTTPGSVWDETVQNLVAPHESHLVTYAGFGELAPIDTPWYEPIRQQLIEYVEENNLTNLTLIGHSMGGNLAIDLAAALPDRVSSLILVESIPCMREMMMPGVPASSLQYDSPYNQQMLNMPDDAFQKMAGNMAQNMTTNAAYMDTIANWTMQADRETYVYGYTDLLKLDLRDKLSEIDAPTLILGAGAAYPDKAMIQTNYENQYANLRSKEIVMADESKHFIMFDQPEWFYQQVNNFLQANVR</sequence>
<dbReference type="PANTHER" id="PTHR43194:SF2">
    <property type="entry name" value="PEROXISOMAL MEMBRANE PROTEIN LPX1"/>
    <property type="match status" value="1"/>
</dbReference>
<dbReference type="PANTHER" id="PTHR43194">
    <property type="entry name" value="HYDROLASE ALPHA/BETA FOLD FAMILY"/>
    <property type="match status" value="1"/>
</dbReference>
<accession>A0AA49GK43</accession>
<keyword evidence="3" id="KW-0378">Hydrolase</keyword>
<dbReference type="SUPFAM" id="SSF53474">
    <property type="entry name" value="alpha/beta-Hydrolases"/>
    <property type="match status" value="1"/>
</dbReference>
<proteinExistence type="predicted"/>